<dbReference type="AlphaFoldDB" id="A0A0E9V2N1"/>
<proteinExistence type="predicted"/>
<dbReference type="EMBL" id="GBXM01036295">
    <property type="protein sequence ID" value="JAH72282.1"/>
    <property type="molecule type" value="Transcribed_RNA"/>
</dbReference>
<name>A0A0E9V2N1_ANGAN</name>
<sequence length="78" mass="8581">MYCKILSMTRFPSLKRIPVHMSQNSASVGWVWGPKTSPIPLEKSMKLMSLVRMGKGTTSPSAASAEISDSLFLEISLH</sequence>
<reference evidence="1" key="2">
    <citation type="journal article" date="2015" name="Fish Shellfish Immunol.">
        <title>Early steps in the European eel (Anguilla anguilla)-Vibrio vulnificus interaction in the gills: Role of the RtxA13 toxin.</title>
        <authorList>
            <person name="Callol A."/>
            <person name="Pajuelo D."/>
            <person name="Ebbesson L."/>
            <person name="Teles M."/>
            <person name="MacKenzie S."/>
            <person name="Amaro C."/>
        </authorList>
    </citation>
    <scope>NUCLEOTIDE SEQUENCE</scope>
</reference>
<evidence type="ECO:0000313" key="1">
    <source>
        <dbReference type="EMBL" id="JAH72282.1"/>
    </source>
</evidence>
<protein>
    <submittedName>
        <fullName evidence="1">Uncharacterized protein</fullName>
    </submittedName>
</protein>
<reference evidence="1" key="1">
    <citation type="submission" date="2014-11" db="EMBL/GenBank/DDBJ databases">
        <authorList>
            <person name="Amaro Gonzalez C."/>
        </authorList>
    </citation>
    <scope>NUCLEOTIDE SEQUENCE</scope>
</reference>
<organism evidence="1">
    <name type="scientific">Anguilla anguilla</name>
    <name type="common">European freshwater eel</name>
    <name type="synonym">Muraena anguilla</name>
    <dbReference type="NCBI Taxonomy" id="7936"/>
    <lineage>
        <taxon>Eukaryota</taxon>
        <taxon>Metazoa</taxon>
        <taxon>Chordata</taxon>
        <taxon>Craniata</taxon>
        <taxon>Vertebrata</taxon>
        <taxon>Euteleostomi</taxon>
        <taxon>Actinopterygii</taxon>
        <taxon>Neopterygii</taxon>
        <taxon>Teleostei</taxon>
        <taxon>Anguilliformes</taxon>
        <taxon>Anguillidae</taxon>
        <taxon>Anguilla</taxon>
    </lineage>
</organism>
<accession>A0A0E9V2N1</accession>